<dbReference type="InterPro" id="IPR014013">
    <property type="entry name" value="Helic_SF1/SF2_ATP-bd_DinG/Rad3"/>
</dbReference>
<dbReference type="GO" id="GO:0003678">
    <property type="term" value="F:DNA helicase activity"/>
    <property type="evidence" value="ECO:0007669"/>
    <property type="project" value="InterPro"/>
</dbReference>
<evidence type="ECO:0000256" key="13">
    <source>
        <dbReference type="SAM" id="MobiDB-lite"/>
    </source>
</evidence>
<comment type="subcellular location">
    <subcellularLocation>
        <location evidence="2">Nucleus</location>
    </subcellularLocation>
</comment>
<dbReference type="GO" id="GO:0051536">
    <property type="term" value="F:iron-sulfur cluster binding"/>
    <property type="evidence" value="ECO:0007669"/>
    <property type="project" value="UniProtKB-KW"/>
</dbReference>
<dbReference type="AlphaFoldDB" id="A0A6B2KXE1"/>
<evidence type="ECO:0000256" key="7">
    <source>
        <dbReference type="ARBA" id="ARBA00022806"/>
    </source>
</evidence>
<dbReference type="PROSITE" id="PS51193">
    <property type="entry name" value="HELICASE_ATP_BIND_2"/>
    <property type="match status" value="1"/>
</dbReference>
<dbReference type="GO" id="GO:0005634">
    <property type="term" value="C:nucleus"/>
    <property type="evidence" value="ECO:0007669"/>
    <property type="project" value="UniProtKB-SubCell"/>
</dbReference>
<evidence type="ECO:0000256" key="9">
    <source>
        <dbReference type="ARBA" id="ARBA00023004"/>
    </source>
</evidence>
<evidence type="ECO:0000313" key="15">
    <source>
        <dbReference type="EMBL" id="NDV29460.1"/>
    </source>
</evidence>
<dbReference type="GO" id="GO:0003677">
    <property type="term" value="F:DNA binding"/>
    <property type="evidence" value="ECO:0007669"/>
    <property type="project" value="InterPro"/>
</dbReference>
<dbReference type="NCBIfam" id="TIGR00604">
    <property type="entry name" value="rad3"/>
    <property type="match status" value="1"/>
</dbReference>
<keyword evidence="6" id="KW-0378">Hydrolase</keyword>
<dbReference type="FunFam" id="3.40.50.300:FF:000135">
    <property type="entry name" value="DNA repair helicase RAD3, putative"/>
    <property type="match status" value="1"/>
</dbReference>
<dbReference type="PANTHER" id="PTHR11472:SF41">
    <property type="entry name" value="ATP-DEPENDENT DNA HELICASE DDX11-RELATED"/>
    <property type="match status" value="1"/>
</dbReference>
<dbReference type="GO" id="GO:0006139">
    <property type="term" value="P:nucleobase-containing compound metabolic process"/>
    <property type="evidence" value="ECO:0007669"/>
    <property type="project" value="InterPro"/>
</dbReference>
<dbReference type="EMBL" id="GIBP01000491">
    <property type="protein sequence ID" value="NDV29460.1"/>
    <property type="molecule type" value="Transcribed_RNA"/>
</dbReference>
<dbReference type="SMART" id="SM00488">
    <property type="entry name" value="DEXDc2"/>
    <property type="match status" value="1"/>
</dbReference>
<evidence type="ECO:0000256" key="12">
    <source>
        <dbReference type="ARBA" id="ARBA00023242"/>
    </source>
</evidence>
<keyword evidence="7" id="KW-0347">Helicase</keyword>
<dbReference type="InterPro" id="IPR045028">
    <property type="entry name" value="DinG/Rad3-like"/>
</dbReference>
<reference evidence="15" key="1">
    <citation type="journal article" date="2020" name="J. Eukaryot. Microbiol.">
        <title>De novo Sequencing, Assembly and Annotation of the Transcriptome for the Free-Living Testate Amoeba Arcella intermedia.</title>
        <authorList>
            <person name="Ribeiro G.M."/>
            <person name="Porfirio-Sousa A.L."/>
            <person name="Maurer-Alcala X.X."/>
            <person name="Katz L.A."/>
            <person name="Lahr D.J.G."/>
        </authorList>
    </citation>
    <scope>NUCLEOTIDE SEQUENCE</scope>
</reference>
<dbReference type="InterPro" id="IPR006554">
    <property type="entry name" value="Helicase-like_DEXD_c2"/>
</dbReference>
<evidence type="ECO:0000256" key="1">
    <source>
        <dbReference type="ARBA" id="ARBA00001966"/>
    </source>
</evidence>
<evidence type="ECO:0000259" key="14">
    <source>
        <dbReference type="PROSITE" id="PS51193"/>
    </source>
</evidence>
<dbReference type="CDD" id="cd18788">
    <property type="entry name" value="SF2_C_XPD"/>
    <property type="match status" value="1"/>
</dbReference>
<protein>
    <recommendedName>
        <fullName evidence="14">Helicase ATP-binding domain-containing protein</fullName>
    </recommendedName>
</protein>
<feature type="region of interest" description="Disordered" evidence="13">
    <location>
        <begin position="117"/>
        <end position="153"/>
    </location>
</feature>
<keyword evidence="8" id="KW-0067">ATP-binding</keyword>
<dbReference type="InterPro" id="IPR027417">
    <property type="entry name" value="P-loop_NTPase"/>
</dbReference>
<evidence type="ECO:0000256" key="2">
    <source>
        <dbReference type="ARBA" id="ARBA00004123"/>
    </source>
</evidence>
<organism evidence="15">
    <name type="scientific">Arcella intermedia</name>
    <dbReference type="NCBI Taxonomy" id="1963864"/>
    <lineage>
        <taxon>Eukaryota</taxon>
        <taxon>Amoebozoa</taxon>
        <taxon>Tubulinea</taxon>
        <taxon>Elardia</taxon>
        <taxon>Arcellinida</taxon>
        <taxon>Sphaerothecina</taxon>
        <taxon>Arcellidae</taxon>
        <taxon>Arcella</taxon>
    </lineage>
</organism>
<dbReference type="Pfam" id="PF13307">
    <property type="entry name" value="Helicase_C_2"/>
    <property type="match status" value="1"/>
</dbReference>
<dbReference type="PANTHER" id="PTHR11472">
    <property type="entry name" value="DNA REPAIR DEAD HELICASE RAD3/XP-D SUBFAMILY MEMBER"/>
    <property type="match status" value="1"/>
</dbReference>
<dbReference type="InterPro" id="IPR013020">
    <property type="entry name" value="Rad3/Chl1-like"/>
</dbReference>
<dbReference type="InterPro" id="IPR006555">
    <property type="entry name" value="ATP-dep_Helicase_C"/>
</dbReference>
<dbReference type="GO" id="GO:0005524">
    <property type="term" value="F:ATP binding"/>
    <property type="evidence" value="ECO:0007669"/>
    <property type="project" value="UniProtKB-KW"/>
</dbReference>
<feature type="compositionally biased region" description="Basic and acidic residues" evidence="13">
    <location>
        <begin position="143"/>
        <end position="153"/>
    </location>
</feature>
<evidence type="ECO:0000256" key="8">
    <source>
        <dbReference type="ARBA" id="ARBA00022840"/>
    </source>
</evidence>
<sequence length="862" mass="98522">MKELQGVLGDGKIGIFESPTGTGKSLSLICGSMHWLRKVETKLLPESVKPLVGSSELSKILCTEKKDESVARLEATMPPWIKERAKLLEERKLKRDEEEREKVIINHRKRLKRIRETESETLSSLSPHKKAKFSVASKKSQSKTKEKEVNIEKNENDERFIVSEYDTDDESNSKKKNLNDDNLNISNTSDLMFDDQSIESEQKLKIRKIYYCSRTHSQLTQFISEVKSTVYSEDCKLVNLGSRKNLCINQNVNRDTVSLHQINDKCLDMMKATKVDRTELITSSCTYFAPHLSQLFVDHVHSKIRDLEDLTSLGNSLNACPYYGSRSALHSAELVILPYQMLLHKNTRESLGIDLKGNVVIVDEAHNLIDTITQIYSIQLTATQISQSHAQLSQYREKYQSRLHPKNKQYIDKIIFILSELLKFLKIDYTIYQGNGTQILTLNEFLFKTKIDNMNLFKIKKYLEDSDIIRKINGFSNDYNVEIKTHHYHDKQTRAYQQKATTPEVEKDNPDYLTIELSSSEYHKHRPALGTVSAFFQALSNDSNDGVIKVERNQNLKNSSISFILLNPESYFLEIAQEARAVVLAGGTMQPIDHLTKQLFGKAPEWEERVKTFQCGHVIPPSNLHVVIFGSGPCEREFKFDWENRFNKDMITELGNLVINVCNTVPDGVILFFSSYSYQSHVHNLWESSGIIERITKKKKIFMESQNSSSIEVTLSEYAAHINQNTGGALISCVIGGKMSEGINFKDKLGRCVVVVGMPYPNKNDPLMQQKIKYLQSKRGISESHYLENLCMNAVNQSIGRCIRHSKDFACILLVDSRYSRPQIISSLPQWIGQNVTQPKKFGLGYSGIVKFFKAKQNETQQ</sequence>
<comment type="similarity">
    <text evidence="3">Belongs to the DEAD box helicase family. DEAH subfamily. DDX11/CHL1 sub-subfamily.</text>
</comment>
<evidence type="ECO:0000256" key="10">
    <source>
        <dbReference type="ARBA" id="ARBA00023014"/>
    </source>
</evidence>
<dbReference type="GO" id="GO:0046872">
    <property type="term" value="F:metal ion binding"/>
    <property type="evidence" value="ECO:0007669"/>
    <property type="project" value="UniProtKB-KW"/>
</dbReference>
<keyword evidence="10" id="KW-0411">Iron-sulfur</keyword>
<dbReference type="GO" id="GO:0016818">
    <property type="term" value="F:hydrolase activity, acting on acid anhydrides, in phosphorus-containing anhydrides"/>
    <property type="evidence" value="ECO:0007669"/>
    <property type="project" value="InterPro"/>
</dbReference>
<evidence type="ECO:0000256" key="5">
    <source>
        <dbReference type="ARBA" id="ARBA00022741"/>
    </source>
</evidence>
<keyword evidence="4" id="KW-0479">Metal-binding</keyword>
<keyword evidence="12" id="KW-0539">Nucleus</keyword>
<dbReference type="Pfam" id="PF06733">
    <property type="entry name" value="DEAD_2"/>
    <property type="match status" value="1"/>
</dbReference>
<dbReference type="SMART" id="SM00491">
    <property type="entry name" value="HELICc2"/>
    <property type="match status" value="1"/>
</dbReference>
<keyword evidence="9" id="KW-0408">Iron</keyword>
<dbReference type="InterPro" id="IPR010614">
    <property type="entry name" value="RAD3-like_helicase_DEAD"/>
</dbReference>
<accession>A0A6B2KXE1</accession>
<name>A0A6B2KXE1_9EUKA</name>
<evidence type="ECO:0000256" key="6">
    <source>
        <dbReference type="ARBA" id="ARBA00022801"/>
    </source>
</evidence>
<keyword evidence="5" id="KW-0547">Nucleotide-binding</keyword>
<dbReference type="GO" id="GO:0034085">
    <property type="term" value="P:establishment of sister chromatid cohesion"/>
    <property type="evidence" value="ECO:0007669"/>
    <property type="project" value="TreeGrafter"/>
</dbReference>
<feature type="domain" description="Helicase ATP-binding" evidence="14">
    <location>
        <begin position="1"/>
        <end position="415"/>
    </location>
</feature>
<keyword evidence="11" id="KW-0413">Isomerase</keyword>
<evidence type="ECO:0000256" key="3">
    <source>
        <dbReference type="ARBA" id="ARBA00008435"/>
    </source>
</evidence>
<evidence type="ECO:0000256" key="11">
    <source>
        <dbReference type="ARBA" id="ARBA00023235"/>
    </source>
</evidence>
<proteinExistence type="inferred from homology"/>
<dbReference type="Gene3D" id="3.40.50.300">
    <property type="entry name" value="P-loop containing nucleotide triphosphate hydrolases"/>
    <property type="match status" value="3"/>
</dbReference>
<evidence type="ECO:0000256" key="4">
    <source>
        <dbReference type="ARBA" id="ARBA00022723"/>
    </source>
</evidence>
<comment type="cofactor">
    <cofactor evidence="1">
        <name>[4Fe-4S] cluster</name>
        <dbReference type="ChEBI" id="CHEBI:49883"/>
    </cofactor>
</comment>